<dbReference type="AlphaFoldDB" id="A0A0S4JN93"/>
<evidence type="ECO:0000313" key="3">
    <source>
        <dbReference type="Proteomes" id="UP000051952"/>
    </source>
</evidence>
<organism evidence="2 3">
    <name type="scientific">Bodo saltans</name>
    <name type="common">Flagellated protozoan</name>
    <dbReference type="NCBI Taxonomy" id="75058"/>
    <lineage>
        <taxon>Eukaryota</taxon>
        <taxon>Discoba</taxon>
        <taxon>Euglenozoa</taxon>
        <taxon>Kinetoplastea</taxon>
        <taxon>Metakinetoplastina</taxon>
        <taxon>Eubodonida</taxon>
        <taxon>Bodonidae</taxon>
        <taxon>Bodo</taxon>
    </lineage>
</organism>
<evidence type="ECO:0000256" key="1">
    <source>
        <dbReference type="SAM" id="Phobius"/>
    </source>
</evidence>
<keyword evidence="3" id="KW-1185">Reference proteome</keyword>
<dbReference type="EMBL" id="CYKH01002009">
    <property type="protein sequence ID" value="CUG92131.1"/>
    <property type="molecule type" value="Genomic_DNA"/>
</dbReference>
<name>A0A0S4JN93_BODSA</name>
<evidence type="ECO:0000313" key="2">
    <source>
        <dbReference type="EMBL" id="CUG92131.1"/>
    </source>
</evidence>
<dbReference type="VEuPathDB" id="TriTrypDB:BSAL_35675"/>
<gene>
    <name evidence="2" type="ORF">BSAL_35675</name>
</gene>
<keyword evidence="1 2" id="KW-0812">Transmembrane</keyword>
<dbReference type="Proteomes" id="UP000051952">
    <property type="component" value="Unassembled WGS sequence"/>
</dbReference>
<keyword evidence="1" id="KW-0472">Membrane</keyword>
<sequence length="233" mass="27350">MAAGFYQRAANPNVLHGEGTRFTLHHFNFDMRRDTTITTALHDSILVDRKSTEQSEKLLTDLFLLERKLFGKYRFVATGGRRWLCLGVSLDEVTSIDELNRLLELPCVKEHGNFVQRKVDTSEKELWYNVEVEPKEEPCFLTARMFQPKESESVWTLRVNKVIPPLTFWERVKEKLLRYWVIWLSCWLIFFMVDEEIIALTSLIVLKWNAMRNMKREAEAAGESKIYVARSKG</sequence>
<feature type="transmembrane region" description="Helical" evidence="1">
    <location>
        <begin position="180"/>
        <end position="206"/>
    </location>
</feature>
<protein>
    <submittedName>
        <fullName evidence="2">Transmembrane protein, putative</fullName>
    </submittedName>
</protein>
<keyword evidence="1" id="KW-1133">Transmembrane helix</keyword>
<reference evidence="3" key="1">
    <citation type="submission" date="2015-09" db="EMBL/GenBank/DDBJ databases">
        <authorList>
            <consortium name="Pathogen Informatics"/>
        </authorList>
    </citation>
    <scope>NUCLEOTIDE SEQUENCE [LARGE SCALE GENOMIC DNA]</scope>
    <source>
        <strain evidence="3">Lake Konstanz</strain>
    </source>
</reference>
<dbReference type="OrthoDB" id="246467at2759"/>
<dbReference type="OMA" id="HDSILVD"/>
<accession>A0A0S4JN93</accession>
<proteinExistence type="predicted"/>